<dbReference type="AlphaFoldDB" id="A0A1I3NW81"/>
<dbReference type="OMA" id="RYPVRMY"/>
<accession>A0A1I3NW81</accession>
<dbReference type="InterPro" id="IPR029016">
    <property type="entry name" value="GAF-like_dom_sf"/>
</dbReference>
<dbReference type="InterPro" id="IPR005471">
    <property type="entry name" value="Tscrpt_reg_IclR_N"/>
</dbReference>
<name>A0A1I3NW81_9EURY</name>
<dbReference type="Proteomes" id="UP000182829">
    <property type="component" value="Unassembled WGS sequence"/>
</dbReference>
<dbReference type="RefSeq" id="WP_005581511.1">
    <property type="nucleotide sequence ID" value="NZ_FORO01000015.1"/>
</dbReference>
<gene>
    <name evidence="6" type="ORF">SAMN05443661_11535</name>
</gene>
<dbReference type="SUPFAM" id="SSF55781">
    <property type="entry name" value="GAF domain-like"/>
    <property type="match status" value="1"/>
</dbReference>
<evidence type="ECO:0000256" key="1">
    <source>
        <dbReference type="ARBA" id="ARBA00023015"/>
    </source>
</evidence>
<dbReference type="GO" id="GO:0045892">
    <property type="term" value="P:negative regulation of DNA-templated transcription"/>
    <property type="evidence" value="ECO:0007669"/>
    <property type="project" value="TreeGrafter"/>
</dbReference>
<dbReference type="GO" id="GO:0003700">
    <property type="term" value="F:DNA-binding transcription factor activity"/>
    <property type="evidence" value="ECO:0007669"/>
    <property type="project" value="TreeGrafter"/>
</dbReference>
<dbReference type="EMBL" id="FORO01000015">
    <property type="protein sequence ID" value="SFJ13533.1"/>
    <property type="molecule type" value="Genomic_DNA"/>
</dbReference>
<evidence type="ECO:0000313" key="7">
    <source>
        <dbReference type="Proteomes" id="UP000182829"/>
    </source>
</evidence>
<dbReference type="Gene3D" id="1.10.10.10">
    <property type="entry name" value="Winged helix-like DNA-binding domain superfamily/Winged helix DNA-binding domain"/>
    <property type="match status" value="1"/>
</dbReference>
<keyword evidence="2" id="KW-0238">DNA-binding</keyword>
<evidence type="ECO:0000259" key="5">
    <source>
        <dbReference type="PROSITE" id="PS51078"/>
    </source>
</evidence>
<dbReference type="PROSITE" id="PS51078">
    <property type="entry name" value="ICLR_ED"/>
    <property type="match status" value="1"/>
</dbReference>
<dbReference type="Pfam" id="PF09339">
    <property type="entry name" value="HTH_IclR"/>
    <property type="match status" value="1"/>
</dbReference>
<keyword evidence="3" id="KW-0804">Transcription</keyword>
<evidence type="ECO:0000256" key="3">
    <source>
        <dbReference type="ARBA" id="ARBA00023163"/>
    </source>
</evidence>
<dbReference type="InterPro" id="IPR050707">
    <property type="entry name" value="HTH_MetabolicPath_Reg"/>
</dbReference>
<dbReference type="SUPFAM" id="SSF46785">
    <property type="entry name" value="Winged helix' DNA-binding domain"/>
    <property type="match status" value="1"/>
</dbReference>
<reference evidence="6 7" key="1">
    <citation type="submission" date="2016-10" db="EMBL/GenBank/DDBJ databases">
        <authorList>
            <person name="de Groot N.N."/>
        </authorList>
    </citation>
    <scope>NUCLEOTIDE SEQUENCE [LARGE SCALE GENOMIC DNA]</scope>
    <source>
        <strain evidence="6 7">SP2</strain>
    </source>
</reference>
<evidence type="ECO:0000259" key="4">
    <source>
        <dbReference type="PROSITE" id="PS51077"/>
    </source>
</evidence>
<protein>
    <submittedName>
        <fullName evidence="6">Transcriptional regulator, IclR family</fullName>
    </submittedName>
</protein>
<dbReference type="PANTHER" id="PTHR30136">
    <property type="entry name" value="HELIX-TURN-HELIX TRANSCRIPTIONAL REGULATOR, ICLR FAMILY"/>
    <property type="match status" value="1"/>
</dbReference>
<dbReference type="GO" id="GO:0003677">
    <property type="term" value="F:DNA binding"/>
    <property type="evidence" value="ECO:0007669"/>
    <property type="project" value="UniProtKB-KW"/>
</dbReference>
<feature type="domain" description="IclR-ED" evidence="5">
    <location>
        <begin position="75"/>
        <end position="261"/>
    </location>
</feature>
<dbReference type="PROSITE" id="PS51077">
    <property type="entry name" value="HTH_ICLR"/>
    <property type="match status" value="1"/>
</dbReference>
<evidence type="ECO:0000313" key="6">
    <source>
        <dbReference type="EMBL" id="SFJ13533.1"/>
    </source>
</evidence>
<proteinExistence type="predicted"/>
<dbReference type="PANTHER" id="PTHR30136:SF35">
    <property type="entry name" value="HTH-TYPE TRANSCRIPTIONAL REGULATOR RV1719"/>
    <property type="match status" value="1"/>
</dbReference>
<sequence length="262" mass="29707">MKSDSTDESGRRQIGSVLKAVDIVHAIKRQRGATLQELDDELEFTKSTIHTYLATLIETGIVEQESDGTYQLGYWFVPLSNYTRNNTDLYRVGRDEVDSLADRTRHFAHLVVESQGRQIVLYEAMGEDSVTDEYHLRMRETPRRLYNSAAGKAILASLREQRREELLEEMEEDTASGANIDVASLRERLETIRDRGYAINDGEEIRGTRSIGAPIRRDAGEIVGAVSITSPKTRLQNEQFTDEIPELVMETANIIEVKLETE</sequence>
<dbReference type="InterPro" id="IPR036390">
    <property type="entry name" value="WH_DNA-bd_sf"/>
</dbReference>
<feature type="domain" description="HTH iclR-type" evidence="4">
    <location>
        <begin position="14"/>
        <end position="74"/>
    </location>
</feature>
<keyword evidence="1" id="KW-0805">Transcription regulation</keyword>
<evidence type="ECO:0000256" key="2">
    <source>
        <dbReference type="ARBA" id="ARBA00023125"/>
    </source>
</evidence>
<dbReference type="GeneID" id="14207850"/>
<dbReference type="Gene3D" id="3.30.450.40">
    <property type="match status" value="1"/>
</dbReference>
<organism evidence="6 7">
    <name type="scientific">Natronobacterium gregoryi</name>
    <dbReference type="NCBI Taxonomy" id="44930"/>
    <lineage>
        <taxon>Archaea</taxon>
        <taxon>Methanobacteriati</taxon>
        <taxon>Methanobacteriota</taxon>
        <taxon>Stenosarchaea group</taxon>
        <taxon>Halobacteria</taxon>
        <taxon>Halobacteriales</taxon>
        <taxon>Natrialbaceae</taxon>
        <taxon>Natronobacterium</taxon>
    </lineage>
</organism>
<dbReference type="OrthoDB" id="14763at2157"/>
<dbReference type="Pfam" id="PF01614">
    <property type="entry name" value="IclR_C"/>
    <property type="match status" value="1"/>
</dbReference>
<dbReference type="SMART" id="SM00346">
    <property type="entry name" value="HTH_ICLR"/>
    <property type="match status" value="1"/>
</dbReference>
<dbReference type="InterPro" id="IPR014757">
    <property type="entry name" value="Tscrpt_reg_IclR_C"/>
</dbReference>
<dbReference type="InterPro" id="IPR036388">
    <property type="entry name" value="WH-like_DNA-bd_sf"/>
</dbReference>